<feature type="transmembrane region" description="Helical" evidence="1">
    <location>
        <begin position="142"/>
        <end position="159"/>
    </location>
</feature>
<dbReference type="Proteomes" id="UP000238823">
    <property type="component" value="Unassembled WGS sequence"/>
</dbReference>
<feature type="transmembrane region" description="Helical" evidence="1">
    <location>
        <begin position="72"/>
        <end position="90"/>
    </location>
</feature>
<keyword evidence="1" id="KW-0472">Membrane</keyword>
<name>A0A2S9YM24_9BACT</name>
<feature type="transmembrane region" description="Helical" evidence="1">
    <location>
        <begin position="166"/>
        <end position="184"/>
    </location>
</feature>
<feature type="transmembrane region" description="Helical" evidence="1">
    <location>
        <begin position="20"/>
        <end position="51"/>
    </location>
</feature>
<feature type="transmembrane region" description="Helical" evidence="1">
    <location>
        <begin position="779"/>
        <end position="796"/>
    </location>
</feature>
<feature type="transmembrane region" description="Helical" evidence="1">
    <location>
        <begin position="742"/>
        <end position="759"/>
    </location>
</feature>
<protein>
    <submittedName>
        <fullName evidence="2">Uncharacterized protein</fullName>
    </submittedName>
</protein>
<dbReference type="EMBL" id="PVNL01000083">
    <property type="protein sequence ID" value="PRQ06112.1"/>
    <property type="molecule type" value="Genomic_DNA"/>
</dbReference>
<organism evidence="2 3">
    <name type="scientific">Enhygromyxa salina</name>
    <dbReference type="NCBI Taxonomy" id="215803"/>
    <lineage>
        <taxon>Bacteria</taxon>
        <taxon>Pseudomonadati</taxon>
        <taxon>Myxococcota</taxon>
        <taxon>Polyangia</taxon>
        <taxon>Nannocystales</taxon>
        <taxon>Nannocystaceae</taxon>
        <taxon>Enhygromyxa</taxon>
    </lineage>
</organism>
<evidence type="ECO:0000313" key="3">
    <source>
        <dbReference type="Proteomes" id="UP000238823"/>
    </source>
</evidence>
<feature type="transmembrane region" description="Helical" evidence="1">
    <location>
        <begin position="282"/>
        <end position="306"/>
    </location>
</feature>
<feature type="transmembrane region" description="Helical" evidence="1">
    <location>
        <begin position="400"/>
        <end position="425"/>
    </location>
</feature>
<feature type="transmembrane region" description="Helical" evidence="1">
    <location>
        <begin position="326"/>
        <end position="353"/>
    </location>
</feature>
<dbReference type="AlphaFoldDB" id="A0A2S9YM24"/>
<keyword evidence="1" id="KW-0812">Transmembrane</keyword>
<keyword evidence="1" id="KW-1133">Transmembrane helix</keyword>
<proteinExistence type="predicted"/>
<accession>A0A2S9YM24</accession>
<evidence type="ECO:0000313" key="2">
    <source>
        <dbReference type="EMBL" id="PRQ06112.1"/>
    </source>
</evidence>
<dbReference type="OrthoDB" id="4366784at2"/>
<comment type="caution">
    <text evidence="2">The sequence shown here is derived from an EMBL/GenBank/DDBJ whole genome shotgun (WGS) entry which is preliminary data.</text>
</comment>
<sequence>MLRPTDSERGGGPLRLSAQAHTWLGVVAAVLLIALGGQLGRWVGFALVLAVAPRLAEPLLRLPLIADNRARIGRWLPIFVVTALALSLLGDLALGRPPASRDHGIHYFQTKVLVDELIPRGELIGFSDQLNTGYPFGDSYPVLGYLITGAAHLLSFGLISLRTSYAWGLLGIWVLALGAVWWLASTIARELRGEAIEQPPAGDETPGSRAPLAELLDPRWAGALAAIAWLIDPGASREGGWNYLMFHGVWPQLLSSALWIASLPATWAALRRPSMRSLTLAGLLLGASVLAHPFGMLTAATSAVAWPVVLWATGTMRKLPGGQIRWWLLIHVFAGLVCLGWVLSFLASAGAMARSPVPWKPLGELATALLAGELFWNFRAWVGPLSVIGMIVAIRRGRAMAWLGIGLVCALLVLGSEASITVLRLDLLVSSFKNLQFPRYSIALKPVLYAFAGIGGAMLLARLRAIPDRDHPASVVTPPRPAAARLLAALCLAPLLVGIVDDRGRLTPRPVGGVEVLEGSPHAAVEQALAETLVAEAQLLADAGDPRQLNVAFLRRLMGGGTYPLFAITDADAKLILDGHIPAVNYKYQVRRRSPDALRLMGVTHVIYDHALTHGSDDIRLAEALEPVGEFGVWKLGRLRADDADKPDPVGHVVIGKLDPAQVEVTRESTTKLTVSVGAVEGPGRVDIPLGPYRKWSAVRDDGKRFRPEPVALARGLPGVKLPFKRPGTVTLEYRTPTLERAAMWVSNVAILLLLGMLFSSRELQLAVRLHSPRALRISWALGLIGLGGLLIGGYVRQQQRLADTWTKIAKDHMSSKRLAGGRTLKFRSDLVDDGGYSVTRSTTDGCDGTLGKDAMAGCTSVDARPRRSMSFRAPYLYRCLRVQVPGRGSLEIHLDGLRAEDDLAGFFVRENRTFEGLSVRLPGDADFYTPSGASKREHFHLAAEARAGATTIELRNELAHDQAVCFSLGALELEN</sequence>
<feature type="transmembrane region" description="Helical" evidence="1">
    <location>
        <begin position="249"/>
        <end position="270"/>
    </location>
</feature>
<gene>
    <name evidence="2" type="ORF">ENSA7_41460</name>
</gene>
<feature type="transmembrane region" description="Helical" evidence="1">
    <location>
        <begin position="446"/>
        <end position="463"/>
    </location>
</feature>
<evidence type="ECO:0000256" key="1">
    <source>
        <dbReference type="SAM" id="Phobius"/>
    </source>
</evidence>
<reference evidence="2 3" key="1">
    <citation type="submission" date="2018-03" db="EMBL/GenBank/DDBJ databases">
        <title>Draft Genome Sequences of the Obligatory Marine Myxobacteria Enhygromyxa salina SWB007.</title>
        <authorList>
            <person name="Poehlein A."/>
            <person name="Moghaddam J.A."/>
            <person name="Harms H."/>
            <person name="Alanjari M."/>
            <person name="Koenig G.M."/>
            <person name="Daniel R."/>
            <person name="Schaeberle T.F."/>
        </authorList>
    </citation>
    <scope>NUCLEOTIDE SEQUENCE [LARGE SCALE GENOMIC DNA]</scope>
    <source>
        <strain evidence="2 3">SWB007</strain>
    </source>
</reference>
<dbReference type="RefSeq" id="WP_146157944.1">
    <property type="nucleotide sequence ID" value="NZ_PVNL01000083.1"/>
</dbReference>